<dbReference type="SUPFAM" id="SSF52200">
    <property type="entry name" value="Toll/Interleukin receptor TIR domain"/>
    <property type="match status" value="1"/>
</dbReference>
<evidence type="ECO:0000313" key="2">
    <source>
        <dbReference type="EMBL" id="KIG14692.1"/>
    </source>
</evidence>
<dbReference type="Proteomes" id="UP000031599">
    <property type="component" value="Unassembled WGS sequence"/>
</dbReference>
<comment type="caution">
    <text evidence="2">The sequence shown here is derived from an EMBL/GenBank/DDBJ whole genome shotgun (WGS) entry which is preliminary data.</text>
</comment>
<dbReference type="PROSITE" id="PS50104">
    <property type="entry name" value="TIR"/>
    <property type="match status" value="1"/>
</dbReference>
<dbReference type="Pfam" id="PF18180">
    <property type="entry name" value="LD_cluster3"/>
    <property type="match status" value="1"/>
</dbReference>
<dbReference type="GO" id="GO:0007165">
    <property type="term" value="P:signal transduction"/>
    <property type="evidence" value="ECO:0007669"/>
    <property type="project" value="InterPro"/>
</dbReference>
<reference evidence="2 3" key="1">
    <citation type="submission" date="2014-12" db="EMBL/GenBank/DDBJ databases">
        <title>Genome assembly of Enhygromyxa salina DSM 15201.</title>
        <authorList>
            <person name="Sharma G."/>
            <person name="Subramanian S."/>
        </authorList>
    </citation>
    <scope>NUCLEOTIDE SEQUENCE [LARGE SCALE GENOMIC DNA]</scope>
    <source>
        <strain evidence="2 3">DSM 15201</strain>
    </source>
</reference>
<dbReference type="Gene3D" id="3.40.50.10140">
    <property type="entry name" value="Toll/interleukin-1 receptor homology (TIR) domain"/>
    <property type="match status" value="1"/>
</dbReference>
<evidence type="ECO:0000313" key="3">
    <source>
        <dbReference type="Proteomes" id="UP000031599"/>
    </source>
</evidence>
<proteinExistence type="predicted"/>
<gene>
    <name evidence="2" type="ORF">DB30_06418</name>
</gene>
<dbReference type="AlphaFoldDB" id="A0A0C2D3M7"/>
<accession>A0A0C2D3M7</accession>
<feature type="domain" description="TIR" evidence="1">
    <location>
        <begin position="129"/>
        <end position="275"/>
    </location>
</feature>
<name>A0A0C2D3M7_9BACT</name>
<dbReference type="EMBL" id="JMCC02000067">
    <property type="protein sequence ID" value="KIG14692.1"/>
    <property type="molecule type" value="Genomic_DNA"/>
</dbReference>
<protein>
    <recommendedName>
        <fullName evidence="1">TIR domain-containing protein</fullName>
    </recommendedName>
</protein>
<dbReference type="InterPro" id="IPR000157">
    <property type="entry name" value="TIR_dom"/>
</dbReference>
<sequence length="591" mass="64066">MELFHYEIIHTPKTRSLADSLRQLVSADCLLCEASMEMTRTTTPTNAELYAALLIVSDDLAADEQLRVRIAQLAGRGLPLIPIVESLERYDFKAAPLPVICERNARGLDDPQSIIDAMLHHGGLRRHGSGGQVMISYARSDGTALCDALRQQLERAGFRCFVDLHEIAGGVSVQPAIKAEVERSDLVLLVDSRGAARSPWVADEMDMALAAHVPVLAISPSATAFVHSLHVPHVPWEPGDDLSGVAERAANAGRRLLASKASFRERVWRVLEQLCRLRGWSLEDARPHMLVHPSEHDLRIACSEKHPDVLEVEALREVVGTSGHGLFVGGTRPYPRLLATGLARAGAPTIRVAPLSRVATRVSDGVALDALTGKRVLLSAAMTDDRYQAELAAAVLPAFVVTFVQTMFELGVTVVYGGHPSVTSLIHKSVIDLAAGHTGRIELHQGRYWLNRGELPREALDHRVFDDVRWHGVGEDPVDDLNALRDAMIAGDLDGGVFVGGVIHNSIGARPGIIDEHERFRSAHPLRPAFVLGLGEGAAASLSKTFSQSAGRVDPRIAKELGETRDPDLATALIVAELLNALAEHPDERGR</sequence>
<dbReference type="InterPro" id="IPR035897">
    <property type="entry name" value="Toll_tir_struct_dom_sf"/>
</dbReference>
<organism evidence="2 3">
    <name type="scientific">Enhygromyxa salina</name>
    <dbReference type="NCBI Taxonomy" id="215803"/>
    <lineage>
        <taxon>Bacteria</taxon>
        <taxon>Pseudomonadati</taxon>
        <taxon>Myxococcota</taxon>
        <taxon>Polyangia</taxon>
        <taxon>Nannocystales</taxon>
        <taxon>Nannocystaceae</taxon>
        <taxon>Enhygromyxa</taxon>
    </lineage>
</organism>
<dbReference type="Pfam" id="PF13676">
    <property type="entry name" value="TIR_2"/>
    <property type="match status" value="1"/>
</dbReference>
<dbReference type="InterPro" id="IPR041197">
    <property type="entry name" value="LD_cluster3"/>
</dbReference>
<dbReference type="RefSeq" id="WP_052553084.1">
    <property type="nucleotide sequence ID" value="NZ_JMCC02000067.1"/>
</dbReference>
<evidence type="ECO:0000259" key="1">
    <source>
        <dbReference type="PROSITE" id="PS50104"/>
    </source>
</evidence>